<evidence type="ECO:0000256" key="3">
    <source>
        <dbReference type="ARBA" id="ARBA00022827"/>
    </source>
</evidence>
<evidence type="ECO:0000256" key="5">
    <source>
        <dbReference type="PIRSR" id="PIRSR000350-3"/>
    </source>
</evidence>
<proteinExistence type="inferred from homology"/>
<feature type="domain" description="FAD/NAD(P)-binding" evidence="8">
    <location>
        <begin position="7"/>
        <end position="320"/>
    </location>
</feature>
<dbReference type="InterPro" id="IPR001100">
    <property type="entry name" value="Pyr_nuc-diS_OxRdtase"/>
</dbReference>
<dbReference type="PATRIC" id="fig|768671.3.peg.1416"/>
<accession>F9U8S3</accession>
<dbReference type="Pfam" id="PF02852">
    <property type="entry name" value="Pyr_redox_dim"/>
    <property type="match status" value="1"/>
</dbReference>
<evidence type="ECO:0000256" key="1">
    <source>
        <dbReference type="ARBA" id="ARBA00007532"/>
    </source>
</evidence>
<dbReference type="PRINTS" id="PR00411">
    <property type="entry name" value="PNDRDTASEI"/>
</dbReference>
<reference evidence="9 10" key="1">
    <citation type="submission" date="2011-06" db="EMBL/GenBank/DDBJ databases">
        <title>The draft genome of Thiocapsa marina 5811.</title>
        <authorList>
            <consortium name="US DOE Joint Genome Institute (JGI-PGF)"/>
            <person name="Lucas S."/>
            <person name="Han J."/>
            <person name="Cheng J.-F."/>
            <person name="Goodwin L."/>
            <person name="Pitluck S."/>
            <person name="Peters L."/>
            <person name="Land M.L."/>
            <person name="Hauser L."/>
            <person name="Vogl K."/>
            <person name="Liu Z."/>
            <person name="Imhoff J."/>
            <person name="Thiel V."/>
            <person name="Frigaard N.-U."/>
            <person name="Bryant D."/>
            <person name="Woyke T.J."/>
        </authorList>
    </citation>
    <scope>NUCLEOTIDE SEQUENCE [LARGE SCALE GENOMIC DNA]</scope>
    <source>
        <strain evidence="9 10">5811</strain>
    </source>
</reference>
<dbReference type="GO" id="GO:0004148">
    <property type="term" value="F:dihydrolipoyl dehydrogenase (NADH) activity"/>
    <property type="evidence" value="ECO:0007669"/>
    <property type="project" value="UniProtKB-EC"/>
</dbReference>
<dbReference type="PANTHER" id="PTHR43014:SF4">
    <property type="entry name" value="PYRIDINE NUCLEOTIDE-DISULFIDE OXIDOREDUCTASE RCLA-RELATED"/>
    <property type="match status" value="1"/>
</dbReference>
<dbReference type="SUPFAM" id="SSF55424">
    <property type="entry name" value="FAD/NAD-linked reductases, dimerisation (C-terminal) domain"/>
    <property type="match status" value="1"/>
</dbReference>
<dbReference type="PIRSF" id="PIRSF000350">
    <property type="entry name" value="Mercury_reductase_MerA"/>
    <property type="match status" value="1"/>
</dbReference>
<feature type="binding site" evidence="5">
    <location>
        <begin position="179"/>
        <end position="186"/>
    </location>
    <ligand>
        <name>NAD(+)</name>
        <dbReference type="ChEBI" id="CHEBI:57540"/>
    </ligand>
</feature>
<evidence type="ECO:0000256" key="4">
    <source>
        <dbReference type="PIRSR" id="PIRSR000350-2"/>
    </source>
</evidence>
<dbReference type="Pfam" id="PF07992">
    <property type="entry name" value="Pyr_redox_2"/>
    <property type="match status" value="1"/>
</dbReference>
<evidence type="ECO:0000256" key="6">
    <source>
        <dbReference type="PIRSR" id="PIRSR000350-4"/>
    </source>
</evidence>
<dbReference type="eggNOG" id="COG1249">
    <property type="taxonomic scope" value="Bacteria"/>
</dbReference>
<evidence type="ECO:0000259" key="7">
    <source>
        <dbReference type="Pfam" id="PF02852"/>
    </source>
</evidence>
<keyword evidence="10" id="KW-1185">Reference proteome</keyword>
<feature type="binding site" evidence="5">
    <location>
        <begin position="142"/>
        <end position="144"/>
    </location>
    <ligand>
        <name>FAD</name>
        <dbReference type="ChEBI" id="CHEBI:57692"/>
    </ligand>
</feature>
<dbReference type="EC" id="1.8.1.4" evidence="9"/>
<comment type="cofactor">
    <cofactor evidence="5">
        <name>FAD</name>
        <dbReference type="ChEBI" id="CHEBI:57692"/>
    </cofactor>
    <text evidence="5">Binds 1 FAD per subunit.</text>
</comment>
<feature type="active site" description="Proton acceptor" evidence="4">
    <location>
        <position position="440"/>
    </location>
</feature>
<dbReference type="PANTHER" id="PTHR43014">
    <property type="entry name" value="MERCURIC REDUCTASE"/>
    <property type="match status" value="1"/>
</dbReference>
<feature type="domain" description="Pyridine nucleotide-disulphide oxidoreductase dimerisation" evidence="7">
    <location>
        <begin position="349"/>
        <end position="450"/>
    </location>
</feature>
<name>F9U8S3_9GAMM</name>
<dbReference type="Gene3D" id="3.30.390.30">
    <property type="match status" value="1"/>
</dbReference>
<keyword evidence="3 5" id="KW-0274">FAD</keyword>
<dbReference type="SUPFAM" id="SSF51905">
    <property type="entry name" value="FAD/NAD(P)-binding domain"/>
    <property type="match status" value="1"/>
</dbReference>
<organism evidence="9 10">
    <name type="scientific">Thiocapsa marina 5811</name>
    <dbReference type="NCBI Taxonomy" id="768671"/>
    <lineage>
        <taxon>Bacteria</taxon>
        <taxon>Pseudomonadati</taxon>
        <taxon>Pseudomonadota</taxon>
        <taxon>Gammaproteobacteria</taxon>
        <taxon>Chromatiales</taxon>
        <taxon>Chromatiaceae</taxon>
        <taxon>Thiocapsa</taxon>
    </lineage>
</organism>
<comment type="similarity">
    <text evidence="1">Belongs to the class-I pyridine nucleotide-disulfide oxidoreductase family.</text>
</comment>
<dbReference type="STRING" id="768671.ThimaDRAFT_1325"/>
<feature type="disulfide bond" description="Redox-active" evidence="6">
    <location>
        <begin position="43"/>
        <end position="48"/>
    </location>
</feature>
<feature type="binding site" evidence="5">
    <location>
        <position position="263"/>
    </location>
    <ligand>
        <name>NAD(+)</name>
        <dbReference type="ChEBI" id="CHEBI:57540"/>
    </ligand>
</feature>
<dbReference type="InterPro" id="IPR036188">
    <property type="entry name" value="FAD/NAD-bd_sf"/>
</dbReference>
<dbReference type="InterPro" id="IPR023753">
    <property type="entry name" value="FAD/NAD-binding_dom"/>
</dbReference>
<dbReference type="OrthoDB" id="9800167at2"/>
<gene>
    <name evidence="9" type="ORF">ThimaDRAFT_1325</name>
</gene>
<dbReference type="EMBL" id="AFWV01000004">
    <property type="protein sequence ID" value="EGV19181.1"/>
    <property type="molecule type" value="Genomic_DNA"/>
</dbReference>
<keyword evidence="5" id="KW-0520">NAD</keyword>
<evidence type="ECO:0000256" key="2">
    <source>
        <dbReference type="ARBA" id="ARBA00022630"/>
    </source>
</evidence>
<evidence type="ECO:0000313" key="9">
    <source>
        <dbReference type="EMBL" id="EGV19181.1"/>
    </source>
</evidence>
<evidence type="ECO:0000259" key="8">
    <source>
        <dbReference type="Pfam" id="PF07992"/>
    </source>
</evidence>
<dbReference type="InterPro" id="IPR004099">
    <property type="entry name" value="Pyr_nucl-diS_OxRdtase_dimer"/>
</dbReference>
<dbReference type="NCBIfam" id="NF004939">
    <property type="entry name" value="PRK06292.1-1"/>
    <property type="match status" value="1"/>
</dbReference>
<keyword evidence="2" id="KW-0285">Flavoprotein</keyword>
<feature type="binding site" evidence="5">
    <location>
        <position position="52"/>
    </location>
    <ligand>
        <name>FAD</name>
        <dbReference type="ChEBI" id="CHEBI:57692"/>
    </ligand>
</feature>
<feature type="binding site" evidence="5">
    <location>
        <position position="305"/>
    </location>
    <ligand>
        <name>NAD(+)</name>
        <dbReference type="ChEBI" id="CHEBI:57540"/>
    </ligand>
</feature>
<dbReference type="PRINTS" id="PR00368">
    <property type="entry name" value="FADPNR"/>
</dbReference>
<protein>
    <submittedName>
        <fullName evidence="9">Dihydrolipoyl dehydrogenase</fullName>
        <ecNumber evidence="9">1.8.1.4</ecNumber>
    </submittedName>
</protein>
<keyword evidence="9" id="KW-0560">Oxidoreductase</keyword>
<dbReference type="Gene3D" id="3.50.50.60">
    <property type="entry name" value="FAD/NAD(P)-binding domain"/>
    <property type="match status" value="2"/>
</dbReference>
<dbReference type="AlphaFoldDB" id="F9U8S3"/>
<keyword evidence="5" id="KW-0547">Nucleotide-binding</keyword>
<dbReference type="RefSeq" id="WP_007192202.1">
    <property type="nucleotide sequence ID" value="NZ_AFWV01000004.1"/>
</dbReference>
<dbReference type="InterPro" id="IPR016156">
    <property type="entry name" value="FAD/NAD-linked_Rdtase_dimer_sf"/>
</dbReference>
<sequence length="474" mass="50769">MKERNVDVAIIGSGSAGLNAMGQVRRAGKSFVLINGGEPGTTCARVGCMPSKAMIQIAEDYHRRTHLGKFGIDGHEEMTLDIPEALEHVQDLRDTFVDRVLGSSTDDMPEDLFVQDYARFIEPTLIEVAGQRIRAKAVVIATGSRPLVPELWKAFGDRVITTDEIFELEDLPAAMAVIGLGTIGLEIGQSLARMGVKITGFDAVDHIAGAQDPEVNQSAIELLGKEFPIHLGAPAEIAAEGDRLRVTAGEQSVLVDKVLCSIGRVPNVEGLGLEILGVPLDARGIPSFDPNSMQVGDLPVFIAGDVSGYRPILHEAGDEGKIAGYNAARIDSGAAPARFRRKVPLFINFCDPNICAVGTRWNALDPETAAVGQIKLAPVGRALIMGKNKGVIRVYADKATGRILGSEMIGPKGENLAHLLCWAIEQGLTVGELLRMPFYHPVIEEALQAALYDLYSKVEAKNSGGITELEPLAD</sequence>
<dbReference type="Proteomes" id="UP000005459">
    <property type="component" value="Unassembled WGS sequence"/>
</dbReference>
<dbReference type="GO" id="GO:0003955">
    <property type="term" value="F:NAD(P)H dehydrogenase (quinone) activity"/>
    <property type="evidence" value="ECO:0007669"/>
    <property type="project" value="TreeGrafter"/>
</dbReference>
<evidence type="ECO:0000313" key="10">
    <source>
        <dbReference type="Proteomes" id="UP000005459"/>
    </source>
</evidence>
<dbReference type="GO" id="GO:0050660">
    <property type="term" value="F:flavin adenine dinucleotide binding"/>
    <property type="evidence" value="ECO:0007669"/>
    <property type="project" value="TreeGrafter"/>
</dbReference>